<feature type="domain" description="DUF5681" evidence="2">
    <location>
        <begin position="7"/>
        <end position="78"/>
    </location>
</feature>
<feature type="region of interest" description="Disordered" evidence="1">
    <location>
        <begin position="1"/>
        <end position="26"/>
    </location>
</feature>
<organism evidence="3 4">
    <name type="scientific">Sphingomonas colocasiae</name>
    <dbReference type="NCBI Taxonomy" id="1848973"/>
    <lineage>
        <taxon>Bacteria</taxon>
        <taxon>Pseudomonadati</taxon>
        <taxon>Pseudomonadota</taxon>
        <taxon>Alphaproteobacteria</taxon>
        <taxon>Sphingomonadales</taxon>
        <taxon>Sphingomonadaceae</taxon>
        <taxon>Sphingomonas</taxon>
    </lineage>
</organism>
<dbReference type="EMBL" id="JAINVV010000010">
    <property type="protein sequence ID" value="MBY8824910.1"/>
    <property type="molecule type" value="Genomic_DNA"/>
</dbReference>
<name>A0ABS7PW93_9SPHN</name>
<reference evidence="3 4" key="1">
    <citation type="submission" date="2021-08" db="EMBL/GenBank/DDBJ databases">
        <authorList>
            <person name="Tuo L."/>
        </authorList>
    </citation>
    <scope>NUCLEOTIDE SEQUENCE [LARGE SCALE GENOMIC DNA]</scope>
    <source>
        <strain evidence="3 4">JCM 31229</strain>
    </source>
</reference>
<evidence type="ECO:0000259" key="2">
    <source>
        <dbReference type="Pfam" id="PF18932"/>
    </source>
</evidence>
<sequence length="144" mass="16174">MMEGDAKSGQFAPGHKRSKGRSKSAKNVRTIAREVFFERMPYRKNGKSIKFEALKIMSLRMRAAALNGDRHATMNVVSILLPFEPPEQEAAPAELTEAKQQVLSNFLAMQEMLLPGGSKRARSIIGGLRRFDRASRRFRVRAPS</sequence>
<evidence type="ECO:0000313" key="3">
    <source>
        <dbReference type="EMBL" id="MBY8824910.1"/>
    </source>
</evidence>
<accession>A0ABS7PW93</accession>
<evidence type="ECO:0000313" key="4">
    <source>
        <dbReference type="Proteomes" id="UP000706039"/>
    </source>
</evidence>
<gene>
    <name evidence="3" type="ORF">K7G82_21580</name>
</gene>
<dbReference type="Proteomes" id="UP000706039">
    <property type="component" value="Unassembled WGS sequence"/>
</dbReference>
<feature type="compositionally biased region" description="Basic residues" evidence="1">
    <location>
        <begin position="14"/>
        <end position="26"/>
    </location>
</feature>
<comment type="caution">
    <text evidence="3">The sequence shown here is derived from an EMBL/GenBank/DDBJ whole genome shotgun (WGS) entry which is preliminary data.</text>
</comment>
<keyword evidence="4" id="KW-1185">Reference proteome</keyword>
<dbReference type="RefSeq" id="WP_222992016.1">
    <property type="nucleotide sequence ID" value="NZ_JAINVV010000010.1"/>
</dbReference>
<dbReference type="Pfam" id="PF18932">
    <property type="entry name" value="DUF5681"/>
    <property type="match status" value="1"/>
</dbReference>
<evidence type="ECO:0000256" key="1">
    <source>
        <dbReference type="SAM" id="MobiDB-lite"/>
    </source>
</evidence>
<protein>
    <recommendedName>
        <fullName evidence="2">DUF5681 domain-containing protein</fullName>
    </recommendedName>
</protein>
<proteinExistence type="predicted"/>
<dbReference type="InterPro" id="IPR043736">
    <property type="entry name" value="DUF5681"/>
</dbReference>